<keyword evidence="1" id="KW-0732">Signal</keyword>
<evidence type="ECO:0000313" key="2">
    <source>
        <dbReference type="EMBL" id="KAF5897423.1"/>
    </source>
</evidence>
<keyword evidence="3" id="KW-1185">Reference proteome</keyword>
<dbReference type="OrthoDB" id="8961304at2759"/>
<dbReference type="AlphaFoldDB" id="A0A8J4X8M1"/>
<protein>
    <submittedName>
        <fullName evidence="2">Uncharacterized protein</fullName>
    </submittedName>
</protein>
<feature type="non-terminal residue" evidence="2">
    <location>
        <position position="1"/>
    </location>
</feature>
<gene>
    <name evidence="2" type="ORF">DAT39_012883</name>
</gene>
<feature type="signal peptide" evidence="1">
    <location>
        <begin position="1"/>
        <end position="23"/>
    </location>
</feature>
<feature type="chain" id="PRO_5035319319" evidence="1">
    <location>
        <begin position="24"/>
        <end position="97"/>
    </location>
</feature>
<reference evidence="2" key="1">
    <citation type="submission" date="2020-07" db="EMBL/GenBank/DDBJ databases">
        <title>Clarias magur genome sequencing, assembly and annotation.</title>
        <authorList>
            <person name="Kushwaha B."/>
            <person name="Kumar R."/>
            <person name="Das P."/>
            <person name="Joshi C.G."/>
            <person name="Kumar D."/>
            <person name="Nagpure N.S."/>
            <person name="Pandey M."/>
            <person name="Agarwal S."/>
            <person name="Srivastava S."/>
            <person name="Singh M."/>
            <person name="Sahoo L."/>
            <person name="Jayasankar P."/>
            <person name="Meher P.K."/>
            <person name="Koringa P.G."/>
            <person name="Iquebal M.A."/>
            <person name="Das S.P."/>
            <person name="Bit A."/>
            <person name="Patnaik S."/>
            <person name="Patel N."/>
            <person name="Shah T.M."/>
            <person name="Hinsu A."/>
            <person name="Jena J.K."/>
        </authorList>
    </citation>
    <scope>NUCLEOTIDE SEQUENCE</scope>
    <source>
        <strain evidence="2">CIFAMagur01</strain>
        <tissue evidence="2">Testis</tissue>
    </source>
</reference>
<dbReference type="EMBL" id="QNUK01000236">
    <property type="protein sequence ID" value="KAF5897423.1"/>
    <property type="molecule type" value="Genomic_DNA"/>
</dbReference>
<proteinExistence type="predicted"/>
<sequence>LKMGSRGFLLCLTLSLALVNVYCIKDLESLKDLMDKIRRTVEGFPRIEGLMLLCAIYRNGAIDQNGKLRLNIDPVGLTCHPYENYEGTFPDLKNTNF</sequence>
<feature type="non-terminal residue" evidence="2">
    <location>
        <position position="97"/>
    </location>
</feature>
<organism evidence="2 3">
    <name type="scientific">Clarias magur</name>
    <name type="common">Asian catfish</name>
    <name type="synonym">Macropteronotus magur</name>
    <dbReference type="NCBI Taxonomy" id="1594786"/>
    <lineage>
        <taxon>Eukaryota</taxon>
        <taxon>Metazoa</taxon>
        <taxon>Chordata</taxon>
        <taxon>Craniata</taxon>
        <taxon>Vertebrata</taxon>
        <taxon>Euteleostomi</taxon>
        <taxon>Actinopterygii</taxon>
        <taxon>Neopterygii</taxon>
        <taxon>Teleostei</taxon>
        <taxon>Ostariophysi</taxon>
        <taxon>Siluriformes</taxon>
        <taxon>Clariidae</taxon>
        <taxon>Clarias</taxon>
    </lineage>
</organism>
<evidence type="ECO:0000256" key="1">
    <source>
        <dbReference type="SAM" id="SignalP"/>
    </source>
</evidence>
<name>A0A8J4X8M1_CLAMG</name>
<dbReference type="Proteomes" id="UP000727407">
    <property type="component" value="Unassembled WGS sequence"/>
</dbReference>
<accession>A0A8J4X8M1</accession>
<comment type="caution">
    <text evidence="2">The sequence shown here is derived from an EMBL/GenBank/DDBJ whole genome shotgun (WGS) entry which is preliminary data.</text>
</comment>
<evidence type="ECO:0000313" key="3">
    <source>
        <dbReference type="Proteomes" id="UP000727407"/>
    </source>
</evidence>